<dbReference type="InterPro" id="IPR006293">
    <property type="entry name" value="DNA_helicase_ATP-dep_RecQ_bac"/>
</dbReference>
<dbReference type="GO" id="GO:0006260">
    <property type="term" value="P:DNA replication"/>
    <property type="evidence" value="ECO:0007669"/>
    <property type="project" value="InterPro"/>
</dbReference>
<dbReference type="InterPro" id="IPR010997">
    <property type="entry name" value="HRDC-like_sf"/>
</dbReference>
<evidence type="ECO:0000256" key="5">
    <source>
        <dbReference type="ARBA" id="ARBA00022741"/>
    </source>
</evidence>
<dbReference type="SMART" id="SM00341">
    <property type="entry name" value="HRDC"/>
    <property type="match status" value="1"/>
</dbReference>
<dbReference type="PROSITE" id="PS51194">
    <property type="entry name" value="HELICASE_CTER"/>
    <property type="match status" value="1"/>
</dbReference>
<dbReference type="NCBIfam" id="TIGR01389">
    <property type="entry name" value="recQ"/>
    <property type="match status" value="1"/>
</dbReference>
<evidence type="ECO:0000259" key="18">
    <source>
        <dbReference type="PROSITE" id="PS51192"/>
    </source>
</evidence>
<dbReference type="SUPFAM" id="SSF47819">
    <property type="entry name" value="HRDC-like"/>
    <property type="match status" value="1"/>
</dbReference>
<dbReference type="GO" id="GO:0016787">
    <property type="term" value="F:hydrolase activity"/>
    <property type="evidence" value="ECO:0007669"/>
    <property type="project" value="UniProtKB-KW"/>
</dbReference>
<sequence length="607" mass="68904">MLKTLKSYFGYTSFRPLQEKIISTILQKKDALVLMPTGGGKSMCYQLPALLMEGTTVVVSPLISLMKDQVESLQANGIVARALNSTNDDATNAQLHFECVQGRVKLLYISPERLMSEINYLLRDIHISLFAIDEAHCISHWGHDFRPEYTQLKAIRQHFPNVPVVALTATADKITREDIIRQLDMRNPEVFISSFDRPNLSLEVKRGYQQKEKIRAIVKFLRRHRNESGIIYCMSRNGTEKVAQLLENEGFDVGVYHAGMSNEQREMTQDDFINDRVQIICATIAFGMGIDKSNVRWVIHYNLPKSIENFYQEIGRAGRDGLPSETLLFYSFGDIVLLSKFAAESNQQGINLEKLNRMQQYAESDICRRRILLNYFGETMNHDCGNCDVCKNPPERFDGTIIVQKALSAIARADEQIGTRTLIDILKGYASQEVIEKGYDKLKTYGAGRDVPGKDWQDYLLQMLNLGYFEIAYNENNHLKITEAGKKVLFGKERAQLVVIKREESYGKKGSAKENKTASPAPLFTPTVFENEDEGLFEALRQLRKKLADQLAIPAYIVLSDKTLHLLALKKPGDMEAFGEISGIGEFKKEKYGKDFLAVINEYLGRN</sequence>
<dbReference type="InterPro" id="IPR032284">
    <property type="entry name" value="RecQ_Zn-bd"/>
</dbReference>
<dbReference type="PANTHER" id="PTHR13710">
    <property type="entry name" value="DNA HELICASE RECQ FAMILY MEMBER"/>
    <property type="match status" value="1"/>
</dbReference>
<gene>
    <name evidence="20" type="primary">recQ</name>
    <name evidence="20" type="ORF">K8V40_09070</name>
</gene>
<dbReference type="InterPro" id="IPR036388">
    <property type="entry name" value="WH-like_DNA-bd_sf"/>
</dbReference>
<dbReference type="InterPro" id="IPR001650">
    <property type="entry name" value="Helicase_C-like"/>
</dbReference>
<dbReference type="GO" id="GO:0043590">
    <property type="term" value="C:bacterial nucleoid"/>
    <property type="evidence" value="ECO:0007669"/>
    <property type="project" value="TreeGrafter"/>
</dbReference>
<dbReference type="GO" id="GO:0046872">
    <property type="term" value="F:metal ion binding"/>
    <property type="evidence" value="ECO:0007669"/>
    <property type="project" value="UniProtKB-KW"/>
</dbReference>
<evidence type="ECO:0000256" key="3">
    <source>
        <dbReference type="ARBA" id="ARBA00005446"/>
    </source>
</evidence>
<comment type="cofactor">
    <cofactor evidence="1">
        <name>Mg(2+)</name>
        <dbReference type="ChEBI" id="CHEBI:18420"/>
    </cofactor>
</comment>
<dbReference type="FunFam" id="3.40.50.300:FF:002465">
    <property type="entry name" value="ATP-dependent DNA helicase RecQ"/>
    <property type="match status" value="1"/>
</dbReference>
<evidence type="ECO:0000256" key="8">
    <source>
        <dbReference type="ARBA" id="ARBA00022806"/>
    </source>
</evidence>
<keyword evidence="14" id="KW-0413">Isomerase</keyword>
<evidence type="ECO:0000256" key="14">
    <source>
        <dbReference type="ARBA" id="ARBA00023235"/>
    </source>
</evidence>
<dbReference type="Pfam" id="PF00271">
    <property type="entry name" value="Helicase_C"/>
    <property type="match status" value="1"/>
</dbReference>
<evidence type="ECO:0000256" key="1">
    <source>
        <dbReference type="ARBA" id="ARBA00001946"/>
    </source>
</evidence>
<evidence type="ECO:0000256" key="13">
    <source>
        <dbReference type="ARBA" id="ARBA00023204"/>
    </source>
</evidence>
<evidence type="ECO:0000259" key="17">
    <source>
        <dbReference type="PROSITE" id="PS50967"/>
    </source>
</evidence>
<dbReference type="SMART" id="SM00490">
    <property type="entry name" value="HELICc"/>
    <property type="match status" value="1"/>
</dbReference>
<dbReference type="Pfam" id="PF16124">
    <property type="entry name" value="RecQ_Zn_bind"/>
    <property type="match status" value="1"/>
</dbReference>
<dbReference type="Gene3D" id="3.40.50.300">
    <property type="entry name" value="P-loop containing nucleotide triphosphate hydrolases"/>
    <property type="match status" value="2"/>
</dbReference>
<dbReference type="GO" id="GO:0005524">
    <property type="term" value="F:ATP binding"/>
    <property type="evidence" value="ECO:0007669"/>
    <property type="project" value="UniProtKB-KW"/>
</dbReference>
<feature type="domain" description="Helicase ATP-binding" evidence="18">
    <location>
        <begin position="22"/>
        <end position="189"/>
    </location>
</feature>
<dbReference type="SUPFAM" id="SSF52540">
    <property type="entry name" value="P-loop containing nucleoside triphosphate hydrolases"/>
    <property type="match status" value="1"/>
</dbReference>
<dbReference type="NCBIfam" id="TIGR00614">
    <property type="entry name" value="recQ_fam"/>
    <property type="match status" value="1"/>
</dbReference>
<dbReference type="CDD" id="cd17920">
    <property type="entry name" value="DEXHc_RecQ"/>
    <property type="match status" value="1"/>
</dbReference>
<dbReference type="GO" id="GO:0043138">
    <property type="term" value="F:3'-5' DNA helicase activity"/>
    <property type="evidence" value="ECO:0007669"/>
    <property type="project" value="UniProtKB-EC"/>
</dbReference>
<keyword evidence="12" id="KW-0233">DNA recombination</keyword>
<evidence type="ECO:0000256" key="15">
    <source>
        <dbReference type="ARBA" id="ARBA00034617"/>
    </source>
</evidence>
<keyword evidence="13" id="KW-0234">DNA repair</keyword>
<comment type="similarity">
    <text evidence="3">Belongs to the helicase family. RecQ subfamily.</text>
</comment>
<evidence type="ECO:0000256" key="12">
    <source>
        <dbReference type="ARBA" id="ARBA00023172"/>
    </source>
</evidence>
<dbReference type="GO" id="GO:0006310">
    <property type="term" value="P:DNA recombination"/>
    <property type="evidence" value="ECO:0007669"/>
    <property type="project" value="UniProtKB-UniRule"/>
</dbReference>
<dbReference type="Pfam" id="PF00270">
    <property type="entry name" value="DEAD"/>
    <property type="match status" value="1"/>
</dbReference>
<dbReference type="InterPro" id="IPR044876">
    <property type="entry name" value="HRDC_dom_sf"/>
</dbReference>
<dbReference type="PANTHER" id="PTHR13710:SF105">
    <property type="entry name" value="ATP-DEPENDENT DNA HELICASE Q1"/>
    <property type="match status" value="1"/>
</dbReference>
<dbReference type="Gene3D" id="1.10.10.10">
    <property type="entry name" value="Winged helix-like DNA-binding domain superfamily/Winged helix DNA-binding domain"/>
    <property type="match status" value="1"/>
</dbReference>
<comment type="caution">
    <text evidence="20">The sequence shown here is derived from an EMBL/GenBank/DDBJ whole genome shotgun (WGS) entry which is preliminary data.</text>
</comment>
<accession>A0A921HLK0</accession>
<keyword evidence="11" id="KW-0238">DNA-binding</keyword>
<keyword evidence="7 20" id="KW-0378">Hydrolase</keyword>
<organism evidence="20 21">
    <name type="scientific">Phocaeicola plebeius</name>
    <dbReference type="NCBI Taxonomy" id="310297"/>
    <lineage>
        <taxon>Bacteria</taxon>
        <taxon>Pseudomonadati</taxon>
        <taxon>Bacteroidota</taxon>
        <taxon>Bacteroidia</taxon>
        <taxon>Bacteroidales</taxon>
        <taxon>Bacteroidaceae</taxon>
        <taxon>Phocaeicola</taxon>
    </lineage>
</organism>
<dbReference type="GO" id="GO:0003677">
    <property type="term" value="F:DNA binding"/>
    <property type="evidence" value="ECO:0007669"/>
    <property type="project" value="UniProtKB-KW"/>
</dbReference>
<proteinExistence type="inferred from homology"/>
<dbReference type="EMBL" id="DYWE01000090">
    <property type="protein sequence ID" value="HJF81785.1"/>
    <property type="molecule type" value="Genomic_DNA"/>
</dbReference>
<dbReference type="CDD" id="cd18794">
    <property type="entry name" value="SF2_C_RecQ"/>
    <property type="match status" value="1"/>
</dbReference>
<dbReference type="SMART" id="SM00956">
    <property type="entry name" value="RQC"/>
    <property type="match status" value="1"/>
</dbReference>
<dbReference type="PROSITE" id="PS51192">
    <property type="entry name" value="HELICASE_ATP_BIND_1"/>
    <property type="match status" value="1"/>
</dbReference>
<keyword evidence="9" id="KW-0862">Zinc</keyword>
<keyword evidence="5" id="KW-0547">Nucleotide-binding</keyword>
<dbReference type="AlphaFoldDB" id="A0A921HLK0"/>
<evidence type="ECO:0000256" key="2">
    <source>
        <dbReference type="ARBA" id="ARBA00001947"/>
    </source>
</evidence>
<dbReference type="Gene3D" id="1.10.150.80">
    <property type="entry name" value="HRDC domain"/>
    <property type="match status" value="1"/>
</dbReference>
<dbReference type="Pfam" id="PF00570">
    <property type="entry name" value="HRDC"/>
    <property type="match status" value="1"/>
</dbReference>
<dbReference type="InterPro" id="IPR014001">
    <property type="entry name" value="Helicase_ATP-bd"/>
</dbReference>
<evidence type="ECO:0000313" key="20">
    <source>
        <dbReference type="EMBL" id="HJF81785.1"/>
    </source>
</evidence>
<evidence type="ECO:0000256" key="6">
    <source>
        <dbReference type="ARBA" id="ARBA00022763"/>
    </source>
</evidence>
<dbReference type="EC" id="5.6.2.4" evidence="16"/>
<evidence type="ECO:0000313" key="21">
    <source>
        <dbReference type="Proteomes" id="UP000722357"/>
    </source>
</evidence>
<evidence type="ECO:0000256" key="9">
    <source>
        <dbReference type="ARBA" id="ARBA00022833"/>
    </source>
</evidence>
<dbReference type="InterPro" id="IPR002121">
    <property type="entry name" value="HRDC_dom"/>
</dbReference>
<evidence type="ECO:0000256" key="4">
    <source>
        <dbReference type="ARBA" id="ARBA00022723"/>
    </source>
</evidence>
<dbReference type="PROSITE" id="PS50967">
    <property type="entry name" value="HRDC"/>
    <property type="match status" value="1"/>
</dbReference>
<dbReference type="InterPro" id="IPR018982">
    <property type="entry name" value="RQC_domain"/>
</dbReference>
<dbReference type="Proteomes" id="UP000722357">
    <property type="component" value="Unassembled WGS sequence"/>
</dbReference>
<feature type="domain" description="HRDC" evidence="17">
    <location>
        <begin position="530"/>
        <end position="607"/>
    </location>
</feature>
<evidence type="ECO:0000256" key="7">
    <source>
        <dbReference type="ARBA" id="ARBA00022801"/>
    </source>
</evidence>
<protein>
    <recommendedName>
        <fullName evidence="16">DNA helicase RecQ</fullName>
        <ecNumber evidence="16">5.6.2.4</ecNumber>
    </recommendedName>
</protein>
<dbReference type="InterPro" id="IPR036390">
    <property type="entry name" value="WH_DNA-bd_sf"/>
</dbReference>
<dbReference type="GO" id="GO:0006281">
    <property type="term" value="P:DNA repair"/>
    <property type="evidence" value="ECO:0007669"/>
    <property type="project" value="UniProtKB-KW"/>
</dbReference>
<feature type="domain" description="Helicase C-terminal" evidence="19">
    <location>
        <begin position="213"/>
        <end position="363"/>
    </location>
</feature>
<comment type="cofactor">
    <cofactor evidence="2">
        <name>Zn(2+)</name>
        <dbReference type="ChEBI" id="CHEBI:29105"/>
    </cofactor>
</comment>
<dbReference type="FunFam" id="3.40.50.300:FF:000296">
    <property type="entry name" value="ATP-dependent DNA helicase RecQ"/>
    <property type="match status" value="1"/>
</dbReference>
<reference evidence="20" key="2">
    <citation type="submission" date="2021-09" db="EMBL/GenBank/DDBJ databases">
        <authorList>
            <person name="Gilroy R."/>
        </authorList>
    </citation>
    <scope>NUCLEOTIDE SEQUENCE</scope>
    <source>
        <strain evidence="20">9794</strain>
    </source>
</reference>
<keyword evidence="6" id="KW-0227">DNA damage</keyword>
<dbReference type="SMART" id="SM00487">
    <property type="entry name" value="DEXDc"/>
    <property type="match status" value="1"/>
</dbReference>
<dbReference type="GO" id="GO:0005737">
    <property type="term" value="C:cytoplasm"/>
    <property type="evidence" value="ECO:0007669"/>
    <property type="project" value="TreeGrafter"/>
</dbReference>
<dbReference type="InterPro" id="IPR004589">
    <property type="entry name" value="DNA_helicase_ATP-dep_RecQ"/>
</dbReference>
<keyword evidence="4" id="KW-0479">Metal-binding</keyword>
<comment type="catalytic activity">
    <reaction evidence="15">
        <text>Couples ATP hydrolysis with the unwinding of duplex DNA by translocating in the 3'-5' direction.</text>
        <dbReference type="EC" id="5.6.2.4"/>
    </reaction>
</comment>
<name>A0A921HLK0_9BACT</name>
<dbReference type="InterPro" id="IPR027417">
    <property type="entry name" value="P-loop_NTPase"/>
</dbReference>
<dbReference type="GO" id="GO:0030894">
    <property type="term" value="C:replisome"/>
    <property type="evidence" value="ECO:0007669"/>
    <property type="project" value="TreeGrafter"/>
</dbReference>
<dbReference type="InterPro" id="IPR011545">
    <property type="entry name" value="DEAD/DEAH_box_helicase_dom"/>
</dbReference>
<evidence type="ECO:0000259" key="19">
    <source>
        <dbReference type="PROSITE" id="PS51194"/>
    </source>
</evidence>
<dbReference type="GO" id="GO:0009378">
    <property type="term" value="F:four-way junction helicase activity"/>
    <property type="evidence" value="ECO:0007669"/>
    <property type="project" value="TreeGrafter"/>
</dbReference>
<dbReference type="GO" id="GO:0009432">
    <property type="term" value="P:SOS response"/>
    <property type="evidence" value="ECO:0007669"/>
    <property type="project" value="UniProtKB-UniRule"/>
</dbReference>
<dbReference type="Pfam" id="PF09382">
    <property type="entry name" value="RQC"/>
    <property type="match status" value="1"/>
</dbReference>
<evidence type="ECO:0000256" key="16">
    <source>
        <dbReference type="NCBIfam" id="TIGR01389"/>
    </source>
</evidence>
<reference evidence="20" key="1">
    <citation type="journal article" date="2021" name="PeerJ">
        <title>Extensive microbial diversity within the chicken gut microbiome revealed by metagenomics and culture.</title>
        <authorList>
            <person name="Gilroy R."/>
            <person name="Ravi A."/>
            <person name="Getino M."/>
            <person name="Pursley I."/>
            <person name="Horton D.L."/>
            <person name="Alikhan N.F."/>
            <person name="Baker D."/>
            <person name="Gharbi K."/>
            <person name="Hall N."/>
            <person name="Watson M."/>
            <person name="Adriaenssens E.M."/>
            <person name="Foster-Nyarko E."/>
            <person name="Jarju S."/>
            <person name="Secka A."/>
            <person name="Antonio M."/>
            <person name="Oren A."/>
            <person name="Chaudhuri R.R."/>
            <person name="La Ragione R."/>
            <person name="Hildebrand F."/>
            <person name="Pallen M.J."/>
        </authorList>
    </citation>
    <scope>NUCLEOTIDE SEQUENCE</scope>
    <source>
        <strain evidence="20">9794</strain>
    </source>
</reference>
<evidence type="ECO:0000256" key="10">
    <source>
        <dbReference type="ARBA" id="ARBA00022840"/>
    </source>
</evidence>
<evidence type="ECO:0000256" key="11">
    <source>
        <dbReference type="ARBA" id="ARBA00023125"/>
    </source>
</evidence>
<keyword evidence="10" id="KW-0067">ATP-binding</keyword>
<keyword evidence="8 20" id="KW-0347">Helicase</keyword>
<dbReference type="SUPFAM" id="SSF46785">
    <property type="entry name" value="Winged helix' DNA-binding domain"/>
    <property type="match status" value="1"/>
</dbReference>